<evidence type="ECO:0000313" key="1">
    <source>
        <dbReference type="EMBL" id="TDP61321.1"/>
    </source>
</evidence>
<proteinExistence type="predicted"/>
<sequence length="304" mass="31723">MLTVQVRRTLLVDTEAGPGQLSAASGLVRIGLRLYVVADDENKLGMFGLADDQAGTLVRIFDGELPSSRKARKAAKPDLESLALLPAFPGCPNGALLALGSGSRIHRQRAALLALDDAGEVDGAVRELDLSPLYAPLHARHEQLNIEGAFVSEGAFCLLQRGNEAAPINALIAFDWAETQAWLRGVGPAPQPVSSTRYDLGDIDGVPLCFTDGAALPDGGWVFCAAAEATDDNYADGPCHGSAVGIVAGNGELRTLLPLSLRCKTEGIAVTVESGLLQLLMVTDADDPDTPALLLGATLEPPSP</sequence>
<evidence type="ECO:0000313" key="2">
    <source>
        <dbReference type="Proteomes" id="UP000295361"/>
    </source>
</evidence>
<dbReference type="EMBL" id="SNXS01000013">
    <property type="protein sequence ID" value="TDP61321.1"/>
    <property type="molecule type" value="Genomic_DNA"/>
</dbReference>
<keyword evidence="2" id="KW-1185">Reference proteome</keyword>
<reference evidence="1 2" key="1">
    <citation type="submission" date="2019-03" db="EMBL/GenBank/DDBJ databases">
        <title>Genomic Encyclopedia of Type Strains, Phase IV (KMG-IV): sequencing the most valuable type-strain genomes for metagenomic binning, comparative biology and taxonomic classification.</title>
        <authorList>
            <person name="Goeker M."/>
        </authorList>
    </citation>
    <scope>NUCLEOTIDE SEQUENCE [LARGE SCALE GENOMIC DNA]</scope>
    <source>
        <strain evidence="1 2">DSM 16998</strain>
    </source>
</reference>
<dbReference type="Pfam" id="PF22000">
    <property type="entry name" value="DUF6929"/>
    <property type="match status" value="1"/>
</dbReference>
<gene>
    <name evidence="1" type="ORF">DES47_1134</name>
</gene>
<accession>A0A4R6QEZ7</accession>
<comment type="caution">
    <text evidence="1">The sequence shown here is derived from an EMBL/GenBank/DDBJ whole genome shotgun (WGS) entry which is preliminary data.</text>
</comment>
<dbReference type="Proteomes" id="UP000295361">
    <property type="component" value="Unassembled WGS sequence"/>
</dbReference>
<dbReference type="InParanoid" id="A0A4R6QEZ7"/>
<organism evidence="1 2">
    <name type="scientific">Roseateles toxinivorans</name>
    <dbReference type="NCBI Taxonomy" id="270368"/>
    <lineage>
        <taxon>Bacteria</taxon>
        <taxon>Pseudomonadati</taxon>
        <taxon>Pseudomonadota</taxon>
        <taxon>Betaproteobacteria</taxon>
        <taxon>Burkholderiales</taxon>
        <taxon>Sphaerotilaceae</taxon>
        <taxon>Roseateles</taxon>
    </lineage>
</organism>
<protein>
    <submittedName>
        <fullName evidence="1">Uncharacterized protein</fullName>
    </submittedName>
</protein>
<dbReference type="InterPro" id="IPR053851">
    <property type="entry name" value="DUF6929"/>
</dbReference>
<dbReference type="AlphaFoldDB" id="A0A4R6QEZ7"/>
<name>A0A4R6QEZ7_9BURK</name>